<dbReference type="Proteomes" id="UP000638353">
    <property type="component" value="Unassembled WGS sequence"/>
</dbReference>
<reference evidence="2" key="1">
    <citation type="journal article" date="2014" name="Int. J. Syst. Evol. Microbiol.">
        <title>Complete genome sequence of Corynebacterium casei LMG S-19264T (=DSM 44701T), isolated from a smear-ripened cheese.</title>
        <authorList>
            <consortium name="US DOE Joint Genome Institute (JGI-PGF)"/>
            <person name="Walter F."/>
            <person name="Albersmeier A."/>
            <person name="Kalinowski J."/>
            <person name="Ruckert C."/>
        </authorList>
    </citation>
    <scope>NUCLEOTIDE SEQUENCE</scope>
    <source>
        <strain evidence="2">JCM 4637</strain>
    </source>
</reference>
<dbReference type="SMART" id="SM00507">
    <property type="entry name" value="HNHc"/>
    <property type="match status" value="1"/>
</dbReference>
<dbReference type="Gene3D" id="1.10.30.50">
    <property type="match status" value="1"/>
</dbReference>
<evidence type="ECO:0000313" key="3">
    <source>
        <dbReference type="Proteomes" id="UP000638353"/>
    </source>
</evidence>
<protein>
    <recommendedName>
        <fullName evidence="1">RTR1-type domain-containing protein</fullName>
    </recommendedName>
</protein>
<feature type="domain" description="RTR1-type" evidence="1">
    <location>
        <begin position="1"/>
        <end position="150"/>
    </location>
</feature>
<dbReference type="InterPro" id="IPR007308">
    <property type="entry name" value="Rtr1/RPAP2_dom"/>
</dbReference>
<dbReference type="InterPro" id="IPR003615">
    <property type="entry name" value="HNH_nuc"/>
</dbReference>
<evidence type="ECO:0000259" key="1">
    <source>
        <dbReference type="PROSITE" id="PS51479"/>
    </source>
</evidence>
<accession>A0A918X1Q8</accession>
<gene>
    <name evidence="2" type="ORF">GCM10010334_51540</name>
</gene>
<comment type="caution">
    <text evidence="2">The sequence shown here is derived from an EMBL/GenBank/DDBJ whole genome shotgun (WGS) entry which is preliminary data.</text>
</comment>
<dbReference type="CDD" id="cd00085">
    <property type="entry name" value="HNHc"/>
    <property type="match status" value="1"/>
</dbReference>
<evidence type="ECO:0000313" key="2">
    <source>
        <dbReference type="EMBL" id="GHD03559.1"/>
    </source>
</evidence>
<dbReference type="InterPro" id="IPR029471">
    <property type="entry name" value="HNH_5"/>
</dbReference>
<dbReference type="PROSITE" id="PS51479">
    <property type="entry name" value="ZF_RTR1"/>
    <property type="match status" value="1"/>
</dbReference>
<dbReference type="AlphaFoldDB" id="A0A918X1Q8"/>
<proteinExistence type="predicted"/>
<reference evidence="2" key="2">
    <citation type="submission" date="2020-09" db="EMBL/GenBank/DDBJ databases">
        <authorList>
            <person name="Sun Q."/>
            <person name="Ohkuma M."/>
        </authorList>
    </citation>
    <scope>NUCLEOTIDE SEQUENCE</scope>
    <source>
        <strain evidence="2">JCM 4637</strain>
    </source>
</reference>
<dbReference type="EMBL" id="BMVC01000010">
    <property type="protein sequence ID" value="GHD03559.1"/>
    <property type="molecule type" value="Genomic_DNA"/>
</dbReference>
<name>A0A918X1Q8_9ACTN</name>
<dbReference type="Pfam" id="PF14279">
    <property type="entry name" value="HNH_5"/>
    <property type="match status" value="1"/>
</dbReference>
<organism evidence="2 3">
    <name type="scientific">Streptomyces finlayi</name>
    <dbReference type="NCBI Taxonomy" id="67296"/>
    <lineage>
        <taxon>Bacteria</taxon>
        <taxon>Bacillati</taxon>
        <taxon>Actinomycetota</taxon>
        <taxon>Actinomycetes</taxon>
        <taxon>Kitasatosporales</taxon>
        <taxon>Streptomycetaceae</taxon>
        <taxon>Streptomyces</taxon>
    </lineage>
</organism>
<sequence length="250" mass="27705">MSALEETRATCSECLGERPRDARTTCGAPLCVESARLQTAARKAREAVRAAVGPARCYRCDKPHGREAWAKYCEQCAEEVEESRRAERRKVAERRREVEARRPCQGPQCSNLVGVSRGPARRYCSDACSRAAEYIRKRARTKPDPVPCRRCGTPVILKFRDGVCSSCQKKQRTAARRVTLQRRVRAAHGDAGCFHCSAPLPEGGVIDHVIPISRGGLSTVANMRVVCVLCNGSKKDQLMDEWKPLLLLPG</sequence>